<proteinExistence type="predicted"/>
<name>A0A0E9SAG1_ANGAN</name>
<reference evidence="1" key="2">
    <citation type="journal article" date="2015" name="Fish Shellfish Immunol.">
        <title>Early steps in the European eel (Anguilla anguilla)-Vibrio vulnificus interaction in the gills: Role of the RtxA13 toxin.</title>
        <authorList>
            <person name="Callol A."/>
            <person name="Pajuelo D."/>
            <person name="Ebbesson L."/>
            <person name="Teles M."/>
            <person name="MacKenzie S."/>
            <person name="Amaro C."/>
        </authorList>
    </citation>
    <scope>NUCLEOTIDE SEQUENCE</scope>
</reference>
<accession>A0A0E9SAG1</accession>
<reference evidence="1" key="1">
    <citation type="submission" date="2014-11" db="EMBL/GenBank/DDBJ databases">
        <authorList>
            <person name="Amaro Gonzalez C."/>
        </authorList>
    </citation>
    <scope>NUCLEOTIDE SEQUENCE</scope>
</reference>
<protein>
    <submittedName>
        <fullName evidence="1">Uncharacterized protein</fullName>
    </submittedName>
</protein>
<evidence type="ECO:0000313" key="1">
    <source>
        <dbReference type="EMBL" id="JAH38236.1"/>
    </source>
</evidence>
<organism evidence="1">
    <name type="scientific">Anguilla anguilla</name>
    <name type="common">European freshwater eel</name>
    <name type="synonym">Muraena anguilla</name>
    <dbReference type="NCBI Taxonomy" id="7936"/>
    <lineage>
        <taxon>Eukaryota</taxon>
        <taxon>Metazoa</taxon>
        <taxon>Chordata</taxon>
        <taxon>Craniata</taxon>
        <taxon>Vertebrata</taxon>
        <taxon>Euteleostomi</taxon>
        <taxon>Actinopterygii</taxon>
        <taxon>Neopterygii</taxon>
        <taxon>Teleostei</taxon>
        <taxon>Anguilliformes</taxon>
        <taxon>Anguillidae</taxon>
        <taxon>Anguilla</taxon>
    </lineage>
</organism>
<dbReference type="AlphaFoldDB" id="A0A0E9SAG1"/>
<dbReference type="EMBL" id="GBXM01070341">
    <property type="protein sequence ID" value="JAH38236.1"/>
    <property type="molecule type" value="Transcribed_RNA"/>
</dbReference>
<sequence>MSMSTAILVRHKLSPQKATFHLCPLLHDIPYLTTYSPILNKQ</sequence>